<feature type="compositionally biased region" description="Low complexity" evidence="1">
    <location>
        <begin position="810"/>
        <end position="819"/>
    </location>
</feature>
<feature type="region of interest" description="Disordered" evidence="1">
    <location>
        <begin position="487"/>
        <end position="523"/>
    </location>
</feature>
<feature type="compositionally biased region" description="Polar residues" evidence="1">
    <location>
        <begin position="759"/>
        <end position="772"/>
    </location>
</feature>
<dbReference type="Gene3D" id="2.30.29.30">
    <property type="entry name" value="Pleckstrin-homology domain (PH domain)/Phosphotyrosine-binding domain (PTB)"/>
    <property type="match status" value="1"/>
</dbReference>
<gene>
    <name evidence="5" type="ORF">TWF106_011157</name>
    <name evidence="6" type="ORF">TWF191_008206</name>
    <name evidence="4" type="ORF">TWF679_008614</name>
</gene>
<dbReference type="Proteomes" id="UP000614610">
    <property type="component" value="Unassembled WGS sequence"/>
</dbReference>
<feature type="region of interest" description="Disordered" evidence="1">
    <location>
        <begin position="87"/>
        <end position="109"/>
    </location>
</feature>
<feature type="region of interest" description="Disordered" evidence="1">
    <location>
        <begin position="354"/>
        <end position="410"/>
    </location>
</feature>
<proteinExistence type="predicted"/>
<feature type="domain" description="PH" evidence="2">
    <location>
        <begin position="820"/>
        <end position="940"/>
    </location>
</feature>
<dbReference type="SMART" id="SM00454">
    <property type="entry name" value="SAM"/>
    <property type="match status" value="1"/>
</dbReference>
<evidence type="ECO:0000313" key="8">
    <source>
        <dbReference type="Proteomes" id="UP000483672"/>
    </source>
</evidence>
<sequence>MSYHQHQYLHSSVLPNLVNMDHRKTPRPLSEATSIASSIDFEDPLVLQMSHARLSKAPSYRYSSYDNMELPEDAEEGDYIIDDIREEDEEDEEEDEEYETGRGAPHGDSLYNKALRMNNWLSDGAARDSVGSDGMKTASSCDEAKTPTTPPLAMDFGASQPMQMSMKRTTVGPRGPHLFSTMFLQPHQGEEHLDDDYLSPISPVRENSYSSPYSSRKSPVGSQHSLLQVPHALPVHHLPVDLDVNERPVSAMSMALHDIEESEIENWSPMQVCTWMSGLGFEETLIEKFRQNDISGAILMQLKWEDLKELDIQSFGKRIELWSELNHLRKSPIVSGSSPKRDLSFEASSVHSPPLLSRHASRKSRESKFRHSPNLSAVSPSSYASSPSTVTRSNTVATSRPSAASPRKHAPVLRISTDVASLQHRTRLQVSAPPQYESEDEIEDEIEEVDEFSDHDPYPPPPMEEKRRPTGLSIIIPDSALAIPRALNSAESKSSHTPSHEGRRHKPVPRFTAPNPAKRRISKRLSTPISPVSASIEIFAAPSVLGLTKGKRVSMLEAESPRWDNDDFHAKSPWAPSICASSDVLSPSDRGDMKLKADELRKVSALTAQEQVNKFITLQHLQRLEERAPSNLKNEMPRESESPVSPHGTYPIKAQPPPMTKAVQRSTSLRTFDRHRPRALQLSNEAVAPGPASAGFTPRNTEDVRNYQPPEVMQPQQQPPIVTRPVPPLLRSSTAPSPPLGSQNPPPQLARSASMASPKPSQTSSAFRSNSVSGISRKPSFSGSSKKPPSLGKSLIDTVNEEAEWEDASSHGSAPASPSERVFTGEMKKRTNHFLRNEWVTHRVELRGTKLTVYKSTNSRDILAAIEIDDYSVTCTTAGSNKFKGLKTGSKKDSDGMYHFQLVPNQDTKKVGDQKKEHHFAVSSREERIDWMRELMLAKAIKQKKSGFQVEVNGKMM</sequence>
<evidence type="ECO:0000313" key="7">
    <source>
        <dbReference type="Proteomes" id="UP000472727"/>
    </source>
</evidence>
<evidence type="ECO:0000313" key="6">
    <source>
        <dbReference type="EMBL" id="KAF3218536.1"/>
    </source>
</evidence>
<dbReference type="InterPro" id="IPR001660">
    <property type="entry name" value="SAM"/>
</dbReference>
<dbReference type="SMART" id="SM00233">
    <property type="entry name" value="PH"/>
    <property type="match status" value="1"/>
</dbReference>
<dbReference type="PROSITE" id="PS50003">
    <property type="entry name" value="PH_DOMAIN"/>
    <property type="match status" value="1"/>
</dbReference>
<evidence type="ECO:0000259" key="3">
    <source>
        <dbReference type="PROSITE" id="PS50105"/>
    </source>
</evidence>
<dbReference type="Pfam" id="PF07647">
    <property type="entry name" value="SAM_2"/>
    <property type="match status" value="1"/>
</dbReference>
<evidence type="ECO:0008006" key="9">
    <source>
        <dbReference type="Google" id="ProtNLM"/>
    </source>
</evidence>
<name>A0A6G1MDP6_ORBOL</name>
<evidence type="ECO:0000256" key="1">
    <source>
        <dbReference type="SAM" id="MobiDB-lite"/>
    </source>
</evidence>
<dbReference type="AlphaFoldDB" id="A0A6G1MDP6"/>
<accession>A0A6G1MDP6</accession>
<feature type="region of interest" description="Disordered" evidence="1">
    <location>
        <begin position="628"/>
        <end position="822"/>
    </location>
</feature>
<feature type="compositionally biased region" description="Pro residues" evidence="1">
    <location>
        <begin position="736"/>
        <end position="748"/>
    </location>
</feature>
<evidence type="ECO:0000259" key="2">
    <source>
        <dbReference type="PROSITE" id="PS50003"/>
    </source>
</evidence>
<dbReference type="CDD" id="cd09535">
    <property type="entry name" value="SAM_BOI-like_fungal"/>
    <property type="match status" value="1"/>
</dbReference>
<feature type="compositionally biased region" description="Low complexity" evidence="1">
    <location>
        <begin position="376"/>
        <end position="393"/>
    </location>
</feature>
<feature type="compositionally biased region" description="Low complexity" evidence="1">
    <location>
        <begin position="708"/>
        <end position="720"/>
    </location>
</feature>
<protein>
    <recommendedName>
        <fullName evidence="9">PH domain-containing protein</fullName>
    </recommendedName>
</protein>
<dbReference type="OrthoDB" id="422827at2759"/>
<dbReference type="InterPro" id="IPR011993">
    <property type="entry name" value="PH-like_dom_sf"/>
</dbReference>
<dbReference type="Pfam" id="PF00169">
    <property type="entry name" value="PH"/>
    <property type="match status" value="1"/>
</dbReference>
<feature type="domain" description="SAM" evidence="3">
    <location>
        <begin position="267"/>
        <end position="331"/>
    </location>
</feature>
<dbReference type="InterPro" id="IPR013761">
    <property type="entry name" value="SAM/pointed_sf"/>
</dbReference>
<dbReference type="Proteomes" id="UP000472727">
    <property type="component" value="Unassembled WGS sequence"/>
</dbReference>
<reference evidence="7 8" key="1">
    <citation type="submission" date="2019-06" db="EMBL/GenBank/DDBJ databases">
        <authorList>
            <person name="Palmer J.M."/>
        </authorList>
    </citation>
    <scope>NUCLEOTIDE SEQUENCE [LARGE SCALE GENOMIC DNA]</scope>
    <source>
        <strain evidence="5 7">TWF106</strain>
        <strain evidence="6 8">TWF191</strain>
        <strain evidence="4">TWF679</strain>
    </source>
</reference>
<feature type="region of interest" description="Disordered" evidence="1">
    <location>
        <begin position="125"/>
        <end position="151"/>
    </location>
</feature>
<dbReference type="InterPro" id="IPR001849">
    <property type="entry name" value="PH_domain"/>
</dbReference>
<dbReference type="SUPFAM" id="SSF47769">
    <property type="entry name" value="SAM/Pointed domain"/>
    <property type="match status" value="1"/>
</dbReference>
<evidence type="ECO:0000313" key="5">
    <source>
        <dbReference type="EMBL" id="KAF3208948.1"/>
    </source>
</evidence>
<dbReference type="PROSITE" id="PS50105">
    <property type="entry name" value="SAM_DOMAIN"/>
    <property type="match status" value="1"/>
</dbReference>
<dbReference type="EMBL" id="WIWT01000056">
    <property type="protein sequence ID" value="KAF3206832.1"/>
    <property type="molecule type" value="Genomic_DNA"/>
</dbReference>
<dbReference type="SUPFAM" id="SSF50729">
    <property type="entry name" value="PH domain-like"/>
    <property type="match status" value="1"/>
</dbReference>
<dbReference type="Gene3D" id="1.10.150.50">
    <property type="entry name" value="Transcription Factor, Ets-1"/>
    <property type="match status" value="1"/>
</dbReference>
<evidence type="ECO:0000313" key="4">
    <source>
        <dbReference type="EMBL" id="KAF3206832.1"/>
    </source>
</evidence>
<dbReference type="Proteomes" id="UP000483672">
    <property type="component" value="Unassembled WGS sequence"/>
</dbReference>
<dbReference type="EMBL" id="WIPF01000054">
    <property type="protein sequence ID" value="KAF3218536.1"/>
    <property type="molecule type" value="Genomic_DNA"/>
</dbReference>
<feature type="compositionally biased region" description="Low complexity" evidence="1">
    <location>
        <begin position="773"/>
        <end position="794"/>
    </location>
</feature>
<organism evidence="5 7">
    <name type="scientific">Orbilia oligospora</name>
    <name type="common">Nematode-trapping fungus</name>
    <name type="synonym">Arthrobotrys oligospora</name>
    <dbReference type="NCBI Taxonomy" id="2813651"/>
    <lineage>
        <taxon>Eukaryota</taxon>
        <taxon>Fungi</taxon>
        <taxon>Dikarya</taxon>
        <taxon>Ascomycota</taxon>
        <taxon>Pezizomycotina</taxon>
        <taxon>Orbiliomycetes</taxon>
        <taxon>Orbiliales</taxon>
        <taxon>Orbiliaceae</taxon>
        <taxon>Orbilia</taxon>
    </lineage>
</organism>
<feature type="compositionally biased region" description="Acidic residues" evidence="1">
    <location>
        <begin position="87"/>
        <end position="98"/>
    </location>
</feature>
<dbReference type="EMBL" id="WIWS01000089">
    <property type="protein sequence ID" value="KAF3208948.1"/>
    <property type="molecule type" value="Genomic_DNA"/>
</dbReference>
<comment type="caution">
    <text evidence="5">The sequence shown here is derived from an EMBL/GenBank/DDBJ whole genome shotgun (WGS) entry which is preliminary data.</text>
</comment>